<gene>
    <name evidence="2" type="ORF">OHC33_003894</name>
</gene>
<feature type="region of interest" description="Disordered" evidence="1">
    <location>
        <begin position="51"/>
        <end position="182"/>
    </location>
</feature>
<evidence type="ECO:0000313" key="3">
    <source>
        <dbReference type="Proteomes" id="UP001316803"/>
    </source>
</evidence>
<keyword evidence="3" id="KW-1185">Reference proteome</keyword>
<evidence type="ECO:0000256" key="1">
    <source>
        <dbReference type="SAM" id="MobiDB-lite"/>
    </source>
</evidence>
<name>A0AAN8EGG3_9EURO</name>
<feature type="compositionally biased region" description="Low complexity" evidence="1">
    <location>
        <begin position="104"/>
        <end position="114"/>
    </location>
</feature>
<feature type="compositionally biased region" description="Basic and acidic residues" evidence="1">
    <location>
        <begin position="136"/>
        <end position="163"/>
    </location>
</feature>
<sequence>MSTSHCVITSPRPPVSLTAWKTTTSFPSSRSAPDLRAWKNDRDIWAAAAAEDRPRRRIDGTVVRRSSMRTGRDPREGEGEGESSRFAVPRRWIGRVSRERARARVVASSSNVSSDTTERPSNLPLDSYESVLSLPVRDDSGGSETSRDEMGDGRNDKGKERAHPPRKLKGRLPANRRKKEVEKIRRQEEVRLATERLITRENALLAIGPLEELIARENARLPISPLVELESGESSESVDDDSSDDENPPSIVEDVLLADMGSGTHPVRLNANIARSKVAVVVGTEPKQDWKASLKVWVRRVFCVADGSARKPRKLQKGRRE</sequence>
<evidence type="ECO:0000313" key="2">
    <source>
        <dbReference type="EMBL" id="KAK5955214.1"/>
    </source>
</evidence>
<feature type="compositionally biased region" description="Basic residues" evidence="1">
    <location>
        <begin position="164"/>
        <end position="178"/>
    </location>
</feature>
<organism evidence="2 3">
    <name type="scientific">Knufia fluminis</name>
    <dbReference type="NCBI Taxonomy" id="191047"/>
    <lineage>
        <taxon>Eukaryota</taxon>
        <taxon>Fungi</taxon>
        <taxon>Dikarya</taxon>
        <taxon>Ascomycota</taxon>
        <taxon>Pezizomycotina</taxon>
        <taxon>Eurotiomycetes</taxon>
        <taxon>Chaetothyriomycetidae</taxon>
        <taxon>Chaetothyriales</taxon>
        <taxon>Trichomeriaceae</taxon>
        <taxon>Knufia</taxon>
    </lineage>
</organism>
<dbReference type="Proteomes" id="UP001316803">
    <property type="component" value="Unassembled WGS sequence"/>
</dbReference>
<feature type="region of interest" description="Disordered" evidence="1">
    <location>
        <begin position="226"/>
        <end position="250"/>
    </location>
</feature>
<accession>A0AAN8EGG3</accession>
<protein>
    <submittedName>
        <fullName evidence="2">Uncharacterized protein</fullName>
    </submittedName>
</protein>
<dbReference type="AlphaFoldDB" id="A0AAN8EGG3"/>
<comment type="caution">
    <text evidence="2">The sequence shown here is derived from an EMBL/GenBank/DDBJ whole genome shotgun (WGS) entry which is preliminary data.</text>
</comment>
<feature type="compositionally biased region" description="Acidic residues" evidence="1">
    <location>
        <begin position="230"/>
        <end position="247"/>
    </location>
</feature>
<reference evidence="2 3" key="1">
    <citation type="submission" date="2022-12" db="EMBL/GenBank/DDBJ databases">
        <title>Genomic features and morphological characterization of a novel Knufia sp. strain isolated from spacecraft assembly facility.</title>
        <authorList>
            <person name="Teixeira M."/>
            <person name="Chander A.M."/>
            <person name="Stajich J.E."/>
            <person name="Venkateswaran K."/>
        </authorList>
    </citation>
    <scope>NUCLEOTIDE SEQUENCE [LARGE SCALE GENOMIC DNA]</scope>
    <source>
        <strain evidence="2 3">FJI-L2-BK-P2</strain>
    </source>
</reference>
<dbReference type="EMBL" id="JAKLMC020000007">
    <property type="protein sequence ID" value="KAK5955214.1"/>
    <property type="molecule type" value="Genomic_DNA"/>
</dbReference>
<proteinExistence type="predicted"/>